<dbReference type="InterPro" id="IPR050641">
    <property type="entry name" value="RIFMO-like"/>
</dbReference>
<accession>A0ABV5Y0B1</accession>
<name>A0ABV5Y0B1_ARTRM</name>
<keyword evidence="4" id="KW-1133">Transmembrane helix</keyword>
<evidence type="ECO:0000256" key="1">
    <source>
        <dbReference type="ARBA" id="ARBA00001974"/>
    </source>
</evidence>
<dbReference type="Gene3D" id="3.40.30.120">
    <property type="match status" value="1"/>
</dbReference>
<comment type="cofactor">
    <cofactor evidence="1">
        <name>FAD</name>
        <dbReference type="ChEBI" id="CHEBI:57692"/>
    </cofactor>
</comment>
<evidence type="ECO:0000259" key="5">
    <source>
        <dbReference type="Pfam" id="PF01494"/>
    </source>
</evidence>
<dbReference type="InterPro" id="IPR002938">
    <property type="entry name" value="FAD-bd"/>
</dbReference>
<dbReference type="EMBL" id="JBHMBC010000016">
    <property type="protein sequence ID" value="MFB9820009.1"/>
    <property type="molecule type" value="Genomic_DNA"/>
</dbReference>
<dbReference type="Gene3D" id="3.50.50.60">
    <property type="entry name" value="FAD/NAD(P)-binding domain"/>
    <property type="match status" value="1"/>
</dbReference>
<dbReference type="Pfam" id="PF01494">
    <property type="entry name" value="FAD_binding_3"/>
    <property type="match status" value="1"/>
</dbReference>
<keyword evidence="3" id="KW-0274">FAD</keyword>
<dbReference type="Proteomes" id="UP001589702">
    <property type="component" value="Unassembled WGS sequence"/>
</dbReference>
<keyword evidence="2" id="KW-0285">Flavoprotein</keyword>
<dbReference type="RefSeq" id="WP_234752198.1">
    <property type="nucleotide sequence ID" value="NZ_BAAAWN010000001.1"/>
</dbReference>
<proteinExistence type="predicted"/>
<keyword evidence="6" id="KW-0560">Oxidoreductase</keyword>
<keyword evidence="4" id="KW-0812">Transmembrane</keyword>
<protein>
    <submittedName>
        <fullName evidence="6">FAD-dependent monooxygenase</fullName>
    </submittedName>
</protein>
<evidence type="ECO:0000313" key="6">
    <source>
        <dbReference type="EMBL" id="MFB9820009.1"/>
    </source>
</evidence>
<sequence length="540" mass="57645">MNQRHEPAKRNVDVLIIGAGPVGLSAAILLGRFGVDTLVVERRTERSRHPRSRAVSCRTMEVFRELGVTEEVRAAALPGGPRRLLGSDAVSPWRSVVTSDAHADGPSDTRLGPETLDVVLCSQDALEPILVDAAQAEDTVTIDFGSTVSTVNDTGAEVLVSITSDKGQEVVAAKYVIAADGAASQVRTALGIGTTGDQDLQTAVSVLFRSPVIQRRTGDPSSFIYLDNPDTIGAVVIAPVDATDRVAMLGRPLVMDRMPFEDIDWTTEIRDAIGDPDESVEVMDARTWTVGAWVADRYQSGRILLAGDAVHVMPPYGGFNQNTGIQDVHNVAWKLAAVLKGWADPALLDTYEVERRPVAVFNMAEAVRNFRSIVGNAEEGPRSFRPENFVHPGLDIGFRYDRGAVAGATSPDSGWPVGTFTPTAAVGERAPHVWLNAEGTVSTLDLFGRELTILARSGSEPALEAAQRADSLGIPHRSVTFGHLGDFVGAEAEWAAAYRVIGDEAILVRPDGHVLARLDGNEPGAVDRALLAYAGRSAAP</sequence>
<organism evidence="6 7">
    <name type="scientific">Arthrobacter ramosus</name>
    <dbReference type="NCBI Taxonomy" id="1672"/>
    <lineage>
        <taxon>Bacteria</taxon>
        <taxon>Bacillati</taxon>
        <taxon>Actinomycetota</taxon>
        <taxon>Actinomycetes</taxon>
        <taxon>Micrococcales</taxon>
        <taxon>Micrococcaceae</taxon>
        <taxon>Arthrobacter</taxon>
    </lineage>
</organism>
<feature type="transmembrane region" description="Helical" evidence="4">
    <location>
        <begin position="12"/>
        <end position="35"/>
    </location>
</feature>
<gene>
    <name evidence="6" type="ORF">ACFFP1_10910</name>
</gene>
<feature type="domain" description="FAD-binding" evidence="5">
    <location>
        <begin position="12"/>
        <end position="360"/>
    </location>
</feature>
<dbReference type="InterPro" id="IPR036188">
    <property type="entry name" value="FAD/NAD-bd_sf"/>
</dbReference>
<dbReference type="SUPFAM" id="SSF51905">
    <property type="entry name" value="FAD/NAD(P)-binding domain"/>
    <property type="match status" value="1"/>
</dbReference>
<dbReference type="Gene3D" id="3.30.9.10">
    <property type="entry name" value="D-Amino Acid Oxidase, subunit A, domain 2"/>
    <property type="match status" value="1"/>
</dbReference>
<evidence type="ECO:0000256" key="4">
    <source>
        <dbReference type="SAM" id="Phobius"/>
    </source>
</evidence>
<evidence type="ECO:0000313" key="7">
    <source>
        <dbReference type="Proteomes" id="UP001589702"/>
    </source>
</evidence>
<comment type="caution">
    <text evidence="6">The sequence shown here is derived from an EMBL/GenBank/DDBJ whole genome shotgun (WGS) entry which is preliminary data.</text>
</comment>
<dbReference type="PANTHER" id="PTHR43004">
    <property type="entry name" value="TRK SYSTEM POTASSIUM UPTAKE PROTEIN"/>
    <property type="match status" value="1"/>
</dbReference>
<evidence type="ECO:0000256" key="3">
    <source>
        <dbReference type="ARBA" id="ARBA00022827"/>
    </source>
</evidence>
<dbReference type="Pfam" id="PF21274">
    <property type="entry name" value="Rng_hyd_C"/>
    <property type="match status" value="1"/>
</dbReference>
<dbReference type="PRINTS" id="PR00420">
    <property type="entry name" value="RNGMNOXGNASE"/>
</dbReference>
<keyword evidence="4" id="KW-0472">Membrane</keyword>
<keyword evidence="7" id="KW-1185">Reference proteome</keyword>
<evidence type="ECO:0000256" key="2">
    <source>
        <dbReference type="ARBA" id="ARBA00022630"/>
    </source>
</evidence>
<dbReference type="GO" id="GO:0004497">
    <property type="term" value="F:monooxygenase activity"/>
    <property type="evidence" value="ECO:0007669"/>
    <property type="project" value="UniProtKB-KW"/>
</dbReference>
<reference evidence="6 7" key="1">
    <citation type="submission" date="2024-09" db="EMBL/GenBank/DDBJ databases">
        <authorList>
            <person name="Sun Q."/>
            <person name="Mori K."/>
        </authorList>
    </citation>
    <scope>NUCLEOTIDE SEQUENCE [LARGE SCALE GENOMIC DNA]</scope>
    <source>
        <strain evidence="6 7">JCM 1334</strain>
    </source>
</reference>
<keyword evidence="6" id="KW-0503">Monooxygenase</keyword>
<dbReference type="PANTHER" id="PTHR43004:SF19">
    <property type="entry name" value="BINDING MONOOXYGENASE, PUTATIVE (JCVI)-RELATED"/>
    <property type="match status" value="1"/>
</dbReference>